<dbReference type="GO" id="GO:0022857">
    <property type="term" value="F:transmembrane transporter activity"/>
    <property type="evidence" value="ECO:0007669"/>
    <property type="project" value="InterPro"/>
</dbReference>
<sequence>MISAKNPAKSGAHNRIDTKVEHGTDQKTGQATTPVSLDKSDDDFSEKRDDGNSSKGKTDSLAGDKSAKADPSEDEVGTSQQYPGGWKLALAFAALILVLLVGGIDSTILATGVPTITDEFNITADVGWYLTSYRLAACAMQFPFGKLYKHFPTKYVFMTSNFAFMVGSLLCAAAQTSPMFIVGRTLAGVGIAGGSAGFFNLIMEVVAPQLRPMLGGIFGSIEMLSGILGPVIGGVIVQHTTWRWCFWINIPICVAALVSMFLFLPCIPKSQEDDRALTFSGLLREMDVIGMVLMTGGLVALFLAINWGGVTRAWNSPTIITLFVLFGSLQAIFAFHAARTGEKGILPPRLIKNRNVYSGLIFSLGCVSSLSIVEYYVPTYYQIVHDFSPQKSGFLMLPSLIATLAGFLIQGAGASYFGYYTPFSLAGSILMPVSAGLITTWGPRTSLAQLIIFLAMVGFSTGIGFQGPLNAVQTTLKKEDVPLGIAVVLFAQMFGPAIFVSVGQTIFANGLARDLRRLFPERDTSGIPDMGLNEIKSSFSGEDLRKLVSVFNEAITGAWYLALGLTCLTLIGSLLMPWAKITKDEKPKDEESAVKGD</sequence>
<evidence type="ECO:0000256" key="5">
    <source>
        <dbReference type="SAM" id="MobiDB-lite"/>
    </source>
</evidence>
<feature type="transmembrane region" description="Helical" evidence="6">
    <location>
        <begin position="557"/>
        <end position="578"/>
    </location>
</feature>
<feature type="transmembrane region" description="Helical" evidence="6">
    <location>
        <begin position="88"/>
        <end position="114"/>
    </location>
</feature>
<evidence type="ECO:0000256" key="2">
    <source>
        <dbReference type="ARBA" id="ARBA00022692"/>
    </source>
</evidence>
<feature type="transmembrane region" description="Helical" evidence="6">
    <location>
        <begin position="214"/>
        <end position="240"/>
    </location>
</feature>
<dbReference type="Gene3D" id="1.20.1250.20">
    <property type="entry name" value="MFS general substrate transporter like domains"/>
    <property type="match status" value="1"/>
</dbReference>
<feature type="transmembrane region" description="Helical" evidence="6">
    <location>
        <begin position="288"/>
        <end position="308"/>
    </location>
</feature>
<feature type="compositionally biased region" description="Basic and acidic residues" evidence="5">
    <location>
        <begin position="14"/>
        <end position="25"/>
    </location>
</feature>
<evidence type="ECO:0000313" key="11">
    <source>
        <dbReference type="Proteomes" id="UP001302367"/>
    </source>
</evidence>
<dbReference type="CDD" id="cd17502">
    <property type="entry name" value="MFS_Azr1_MDR_like"/>
    <property type="match status" value="1"/>
</dbReference>
<dbReference type="Gene3D" id="1.20.1720.10">
    <property type="entry name" value="Multidrug resistance protein D"/>
    <property type="match status" value="1"/>
</dbReference>
<feature type="transmembrane region" description="Helical" evidence="6">
    <location>
        <begin position="156"/>
        <end position="175"/>
    </location>
</feature>
<accession>A0A2G5GQA3</accession>
<evidence type="ECO:0000313" key="10">
    <source>
        <dbReference type="Proteomes" id="UP000230605"/>
    </source>
</evidence>
<feature type="transmembrane region" description="Helical" evidence="6">
    <location>
        <begin position="423"/>
        <end position="441"/>
    </location>
</feature>
<feature type="transmembrane region" description="Helical" evidence="6">
    <location>
        <begin position="397"/>
        <end position="416"/>
    </location>
</feature>
<dbReference type="SUPFAM" id="SSF103473">
    <property type="entry name" value="MFS general substrate transporter"/>
    <property type="match status" value="1"/>
</dbReference>
<organism evidence="8 10">
    <name type="scientific">Cercospora beticola</name>
    <name type="common">Sugarbeet leaf spot fungus</name>
    <dbReference type="NCBI Taxonomy" id="122368"/>
    <lineage>
        <taxon>Eukaryota</taxon>
        <taxon>Fungi</taxon>
        <taxon>Dikarya</taxon>
        <taxon>Ascomycota</taxon>
        <taxon>Pezizomycotina</taxon>
        <taxon>Dothideomycetes</taxon>
        <taxon>Dothideomycetidae</taxon>
        <taxon>Mycosphaerellales</taxon>
        <taxon>Mycosphaerellaceae</taxon>
        <taxon>Cercospora</taxon>
    </lineage>
</organism>
<dbReference type="PANTHER" id="PTHR23501">
    <property type="entry name" value="MAJOR FACILITATOR SUPERFAMILY"/>
    <property type="match status" value="1"/>
</dbReference>
<dbReference type="Proteomes" id="UP001302367">
    <property type="component" value="Chromosome 6"/>
</dbReference>
<gene>
    <name evidence="8" type="ORF">CB0940_12234</name>
    <name evidence="9" type="ORF">RHO25_009149</name>
</gene>
<feature type="transmembrane region" description="Helical" evidence="6">
    <location>
        <begin position="246"/>
        <end position="267"/>
    </location>
</feature>
<evidence type="ECO:0000256" key="4">
    <source>
        <dbReference type="ARBA" id="ARBA00023136"/>
    </source>
</evidence>
<dbReference type="InterPro" id="IPR020846">
    <property type="entry name" value="MFS_dom"/>
</dbReference>
<dbReference type="InterPro" id="IPR011701">
    <property type="entry name" value="MFS"/>
</dbReference>
<dbReference type="EMBL" id="LKMD01000209">
    <property type="protein sequence ID" value="PIA82465.1"/>
    <property type="molecule type" value="Genomic_DNA"/>
</dbReference>
<name>A0A2G5GQA3_CERBT</name>
<feature type="transmembrane region" description="Helical" evidence="6">
    <location>
        <begin position="181"/>
        <end position="202"/>
    </location>
</feature>
<feature type="compositionally biased region" description="Basic and acidic residues" evidence="5">
    <location>
        <begin position="45"/>
        <end position="58"/>
    </location>
</feature>
<dbReference type="AlphaFoldDB" id="A0A2G5GQA3"/>
<dbReference type="PROSITE" id="PS50850">
    <property type="entry name" value="MFS"/>
    <property type="match status" value="1"/>
</dbReference>
<evidence type="ECO:0000313" key="8">
    <source>
        <dbReference type="EMBL" id="PIA82465.1"/>
    </source>
</evidence>
<dbReference type="EMBL" id="CP134189">
    <property type="protein sequence ID" value="WPB04503.1"/>
    <property type="molecule type" value="Genomic_DNA"/>
</dbReference>
<keyword evidence="2 6" id="KW-0812">Transmembrane</keyword>
<dbReference type="Proteomes" id="UP000230605">
    <property type="component" value="Unassembled WGS sequence"/>
</dbReference>
<protein>
    <submittedName>
        <fullName evidence="8">Putative HC-toxin efflux carrier TOXA</fullName>
    </submittedName>
</protein>
<evidence type="ECO:0000256" key="3">
    <source>
        <dbReference type="ARBA" id="ARBA00022989"/>
    </source>
</evidence>
<feature type="region of interest" description="Disordered" evidence="5">
    <location>
        <begin position="1"/>
        <end position="79"/>
    </location>
</feature>
<dbReference type="InterPro" id="IPR036259">
    <property type="entry name" value="MFS_trans_sf"/>
</dbReference>
<dbReference type="GO" id="GO:0005886">
    <property type="term" value="C:plasma membrane"/>
    <property type="evidence" value="ECO:0007669"/>
    <property type="project" value="TreeGrafter"/>
</dbReference>
<dbReference type="Pfam" id="PF07690">
    <property type="entry name" value="MFS_1"/>
    <property type="match status" value="1"/>
</dbReference>
<dbReference type="PANTHER" id="PTHR23501:SF198">
    <property type="entry name" value="AZOLE RESISTANCE PROTEIN 1-RELATED"/>
    <property type="match status" value="1"/>
</dbReference>
<feature type="compositionally biased region" description="Polar residues" evidence="5">
    <location>
        <begin position="26"/>
        <end position="35"/>
    </location>
</feature>
<feature type="transmembrane region" description="Helical" evidence="6">
    <location>
        <begin position="314"/>
        <end position="335"/>
    </location>
</feature>
<feature type="domain" description="Major facilitator superfamily (MFS) profile" evidence="7">
    <location>
        <begin position="91"/>
        <end position="581"/>
    </location>
</feature>
<dbReference type="OrthoDB" id="2985014at2759"/>
<keyword evidence="4 6" id="KW-0472">Membrane</keyword>
<keyword evidence="11" id="KW-1185">Reference proteome</keyword>
<reference evidence="9 11" key="2">
    <citation type="submission" date="2023-09" db="EMBL/GenBank/DDBJ databases">
        <title>Complete-Gapless Cercospora beticola genome.</title>
        <authorList>
            <person name="Wyatt N.A."/>
            <person name="Spanner R.E."/>
            <person name="Bolton M.D."/>
        </authorList>
    </citation>
    <scope>NUCLEOTIDE SEQUENCE [LARGE SCALE GENOMIC DNA]</scope>
    <source>
        <strain evidence="9">Cb09-40</strain>
    </source>
</reference>
<evidence type="ECO:0000256" key="1">
    <source>
        <dbReference type="ARBA" id="ARBA00004141"/>
    </source>
</evidence>
<evidence type="ECO:0000313" key="9">
    <source>
        <dbReference type="EMBL" id="WPB04503.1"/>
    </source>
</evidence>
<comment type="subcellular location">
    <subcellularLocation>
        <location evidence="1">Membrane</location>
        <topology evidence="1">Multi-pass membrane protein</topology>
    </subcellularLocation>
</comment>
<feature type="transmembrane region" description="Helical" evidence="6">
    <location>
        <begin position="356"/>
        <end position="377"/>
    </location>
</feature>
<feature type="transmembrane region" description="Helical" evidence="6">
    <location>
        <begin position="481"/>
        <end position="507"/>
    </location>
</feature>
<proteinExistence type="predicted"/>
<keyword evidence="3 6" id="KW-1133">Transmembrane helix</keyword>
<feature type="transmembrane region" description="Helical" evidence="6">
    <location>
        <begin position="447"/>
        <end position="469"/>
    </location>
</feature>
<evidence type="ECO:0000256" key="6">
    <source>
        <dbReference type="SAM" id="Phobius"/>
    </source>
</evidence>
<evidence type="ECO:0000259" key="7">
    <source>
        <dbReference type="PROSITE" id="PS50850"/>
    </source>
</evidence>
<reference evidence="8 10" key="1">
    <citation type="submission" date="2015-10" db="EMBL/GenBank/DDBJ databases">
        <title>The cercosporin biosynthetic gene cluster was horizontally transferred to several fungal lineages and shown to be expanded in Cercospora beticola based on microsynteny with recipient genomes.</title>
        <authorList>
            <person name="De Jonge R."/>
            <person name="Ebert M.K."/>
            <person name="Suttle J.C."/>
            <person name="Jurick Ii W.M."/>
            <person name="Secor G.A."/>
            <person name="Thomma B.P."/>
            <person name="Van De Peer Y."/>
            <person name="Bolton M.D."/>
        </authorList>
    </citation>
    <scope>NUCLEOTIDE SEQUENCE [LARGE SCALE GENOMIC DNA]</scope>
    <source>
        <strain evidence="8 10">09-40</strain>
    </source>
</reference>